<name>A0A7S1PJL6_9EUKA</name>
<evidence type="ECO:0000256" key="10">
    <source>
        <dbReference type="ARBA" id="ARBA00048977"/>
    </source>
</evidence>
<feature type="region of interest" description="Disordered" evidence="12">
    <location>
        <begin position="555"/>
        <end position="679"/>
    </location>
</feature>
<dbReference type="PANTHER" id="PTHR11042">
    <property type="entry name" value="EUKARYOTIC TRANSLATION INITIATION FACTOR 2-ALPHA KINASE EIF2-ALPHA KINASE -RELATED"/>
    <property type="match status" value="1"/>
</dbReference>
<dbReference type="GO" id="GO:0005737">
    <property type="term" value="C:cytoplasm"/>
    <property type="evidence" value="ECO:0007669"/>
    <property type="project" value="TreeGrafter"/>
</dbReference>
<dbReference type="InterPro" id="IPR050339">
    <property type="entry name" value="CC_SR_Kinase"/>
</dbReference>
<feature type="binding site" evidence="11">
    <location>
        <position position="501"/>
    </location>
    <ligand>
        <name>ATP</name>
        <dbReference type="ChEBI" id="CHEBI:30616"/>
    </ligand>
</feature>
<feature type="region of interest" description="Disordered" evidence="12">
    <location>
        <begin position="710"/>
        <end position="731"/>
    </location>
</feature>
<comment type="similarity">
    <text evidence="8">Belongs to the protein kinase superfamily. Ser/Thr protein kinase family. GCN2 subfamily.</text>
</comment>
<comment type="catalytic activity">
    <reaction evidence="10">
        <text>L-seryl-[protein] + ATP = O-phospho-L-seryl-[protein] + ADP + H(+)</text>
        <dbReference type="Rhea" id="RHEA:17989"/>
        <dbReference type="Rhea" id="RHEA-COMP:9863"/>
        <dbReference type="Rhea" id="RHEA-COMP:11604"/>
        <dbReference type="ChEBI" id="CHEBI:15378"/>
        <dbReference type="ChEBI" id="CHEBI:29999"/>
        <dbReference type="ChEBI" id="CHEBI:30616"/>
        <dbReference type="ChEBI" id="CHEBI:83421"/>
        <dbReference type="ChEBI" id="CHEBI:456216"/>
        <dbReference type="EC" id="2.7.11.1"/>
    </reaction>
    <physiologicalReaction direction="left-to-right" evidence="10">
        <dbReference type="Rhea" id="RHEA:17990"/>
    </physiologicalReaction>
</comment>
<reference evidence="14" key="1">
    <citation type="submission" date="2021-01" db="EMBL/GenBank/DDBJ databases">
        <authorList>
            <person name="Corre E."/>
            <person name="Pelletier E."/>
            <person name="Niang G."/>
            <person name="Scheremetjew M."/>
            <person name="Finn R."/>
            <person name="Kale V."/>
            <person name="Holt S."/>
            <person name="Cochrane G."/>
            <person name="Meng A."/>
            <person name="Brown T."/>
            <person name="Cohen L."/>
        </authorList>
    </citation>
    <scope>NUCLEOTIDE SEQUENCE</scope>
    <source>
        <strain evidence="14">WS</strain>
    </source>
</reference>
<feature type="domain" description="Protein kinase" evidence="13">
    <location>
        <begin position="472"/>
        <end position="1060"/>
    </location>
</feature>
<feature type="compositionally biased region" description="Polar residues" evidence="12">
    <location>
        <begin position="297"/>
        <end position="310"/>
    </location>
</feature>
<feature type="region of interest" description="Disordered" evidence="12">
    <location>
        <begin position="379"/>
        <end position="424"/>
    </location>
</feature>
<dbReference type="Pfam" id="PF00069">
    <property type="entry name" value="Pkinase"/>
    <property type="match status" value="3"/>
</dbReference>
<dbReference type="InterPro" id="IPR017441">
    <property type="entry name" value="Protein_kinase_ATP_BS"/>
</dbReference>
<feature type="compositionally biased region" description="Low complexity" evidence="12">
    <location>
        <begin position="790"/>
        <end position="805"/>
    </location>
</feature>
<dbReference type="Gene3D" id="3.30.200.20">
    <property type="entry name" value="Phosphorylase Kinase, domain 1"/>
    <property type="match status" value="1"/>
</dbReference>
<keyword evidence="3" id="KW-0808">Transferase</keyword>
<dbReference type="PANTHER" id="PTHR11042:SF160">
    <property type="entry name" value="EUKARYOTIC TRANSLATION INITIATION FACTOR 2-ALPHA KINASE 1"/>
    <property type="match status" value="1"/>
</dbReference>
<feature type="compositionally biased region" description="Polar residues" evidence="12">
    <location>
        <begin position="1"/>
        <end position="27"/>
    </location>
</feature>
<evidence type="ECO:0000313" key="14">
    <source>
        <dbReference type="EMBL" id="CAD9086190.1"/>
    </source>
</evidence>
<dbReference type="PROSITE" id="PS00107">
    <property type="entry name" value="PROTEIN_KINASE_ATP"/>
    <property type="match status" value="1"/>
</dbReference>
<evidence type="ECO:0000259" key="13">
    <source>
        <dbReference type="PROSITE" id="PS50011"/>
    </source>
</evidence>
<evidence type="ECO:0000256" key="6">
    <source>
        <dbReference type="ARBA" id="ARBA00022840"/>
    </source>
</evidence>
<proteinExistence type="inferred from homology"/>
<evidence type="ECO:0000256" key="8">
    <source>
        <dbReference type="ARBA" id="ARBA00037982"/>
    </source>
</evidence>
<feature type="region of interest" description="Disordered" evidence="12">
    <location>
        <begin position="128"/>
        <end position="206"/>
    </location>
</feature>
<feature type="compositionally biased region" description="Low complexity" evidence="12">
    <location>
        <begin position="390"/>
        <end position="401"/>
    </location>
</feature>
<evidence type="ECO:0000256" key="4">
    <source>
        <dbReference type="ARBA" id="ARBA00022741"/>
    </source>
</evidence>
<dbReference type="InterPro" id="IPR011009">
    <property type="entry name" value="Kinase-like_dom_sf"/>
</dbReference>
<dbReference type="InterPro" id="IPR008271">
    <property type="entry name" value="Ser/Thr_kinase_AS"/>
</dbReference>
<dbReference type="GO" id="GO:0005634">
    <property type="term" value="C:nucleus"/>
    <property type="evidence" value="ECO:0007669"/>
    <property type="project" value="TreeGrafter"/>
</dbReference>
<feature type="compositionally biased region" description="Polar residues" evidence="12">
    <location>
        <begin position="760"/>
        <end position="773"/>
    </location>
</feature>
<evidence type="ECO:0000256" key="7">
    <source>
        <dbReference type="ARBA" id="ARBA00023193"/>
    </source>
</evidence>
<feature type="compositionally biased region" description="Low complexity" evidence="12">
    <location>
        <begin position="252"/>
        <end position="292"/>
    </location>
</feature>
<dbReference type="SUPFAM" id="SSF56112">
    <property type="entry name" value="Protein kinase-like (PK-like)"/>
    <property type="match status" value="1"/>
</dbReference>
<dbReference type="EC" id="2.7.11.1" evidence="1"/>
<protein>
    <recommendedName>
        <fullName evidence="1">non-specific serine/threonine protein kinase</fullName>
        <ecNumber evidence="1">2.7.11.1</ecNumber>
    </recommendedName>
</protein>
<evidence type="ECO:0000256" key="12">
    <source>
        <dbReference type="SAM" id="MobiDB-lite"/>
    </source>
</evidence>
<dbReference type="AlphaFoldDB" id="A0A7S1PJL6"/>
<dbReference type="EMBL" id="HBGD01011429">
    <property type="protein sequence ID" value="CAD9086190.1"/>
    <property type="molecule type" value="Transcribed_RNA"/>
</dbReference>
<keyword evidence="6 11" id="KW-0067">ATP-binding</keyword>
<keyword evidence="4 11" id="KW-0547">Nucleotide-binding</keyword>
<feature type="region of interest" description="Disordered" evidence="12">
    <location>
        <begin position="239"/>
        <end position="313"/>
    </location>
</feature>
<feature type="region of interest" description="Disordered" evidence="12">
    <location>
        <begin position="755"/>
        <end position="806"/>
    </location>
</feature>
<dbReference type="GO" id="GO:0005524">
    <property type="term" value="F:ATP binding"/>
    <property type="evidence" value="ECO:0007669"/>
    <property type="project" value="UniProtKB-UniRule"/>
</dbReference>
<evidence type="ECO:0000256" key="9">
    <source>
        <dbReference type="ARBA" id="ARBA00048659"/>
    </source>
</evidence>
<organism evidence="14">
    <name type="scientific">Percolomonas cosmopolitus</name>
    <dbReference type="NCBI Taxonomy" id="63605"/>
    <lineage>
        <taxon>Eukaryota</taxon>
        <taxon>Discoba</taxon>
        <taxon>Heterolobosea</taxon>
        <taxon>Tetramitia</taxon>
        <taxon>Eutetramitia</taxon>
        <taxon>Percolomonadidae</taxon>
        <taxon>Percolomonas</taxon>
    </lineage>
</organism>
<dbReference type="PROSITE" id="PS00108">
    <property type="entry name" value="PROTEIN_KINASE_ST"/>
    <property type="match status" value="1"/>
</dbReference>
<evidence type="ECO:0000256" key="1">
    <source>
        <dbReference type="ARBA" id="ARBA00012513"/>
    </source>
</evidence>
<dbReference type="SMART" id="SM00220">
    <property type="entry name" value="S_TKc"/>
    <property type="match status" value="1"/>
</dbReference>
<evidence type="ECO:0000256" key="5">
    <source>
        <dbReference type="ARBA" id="ARBA00022777"/>
    </source>
</evidence>
<feature type="compositionally biased region" description="Low complexity" evidence="12">
    <location>
        <begin position="717"/>
        <end position="726"/>
    </location>
</feature>
<keyword evidence="2" id="KW-0723">Serine/threonine-protein kinase</keyword>
<feature type="compositionally biased region" description="Low complexity" evidence="12">
    <location>
        <begin position="911"/>
        <end position="922"/>
    </location>
</feature>
<feature type="region of interest" description="Disordered" evidence="12">
    <location>
        <begin position="1"/>
        <end position="73"/>
    </location>
</feature>
<dbReference type="InterPro" id="IPR000719">
    <property type="entry name" value="Prot_kinase_dom"/>
</dbReference>
<feature type="compositionally biased region" description="Polar residues" evidence="12">
    <location>
        <begin position="581"/>
        <end position="593"/>
    </location>
</feature>
<evidence type="ECO:0000256" key="3">
    <source>
        <dbReference type="ARBA" id="ARBA00022679"/>
    </source>
</evidence>
<feature type="region of interest" description="Disordered" evidence="12">
    <location>
        <begin position="911"/>
        <end position="949"/>
    </location>
</feature>
<feature type="compositionally biased region" description="Polar residues" evidence="12">
    <location>
        <begin position="179"/>
        <end position="200"/>
    </location>
</feature>
<dbReference type="GO" id="GO:0004694">
    <property type="term" value="F:eukaryotic translation initiation factor 2alpha kinase activity"/>
    <property type="evidence" value="ECO:0007669"/>
    <property type="project" value="TreeGrafter"/>
</dbReference>
<evidence type="ECO:0000256" key="11">
    <source>
        <dbReference type="PROSITE-ProRule" id="PRU10141"/>
    </source>
</evidence>
<accession>A0A7S1PJL6</accession>
<feature type="compositionally biased region" description="Acidic residues" evidence="12">
    <location>
        <begin position="631"/>
        <end position="644"/>
    </location>
</feature>
<evidence type="ECO:0000256" key="2">
    <source>
        <dbReference type="ARBA" id="ARBA00022527"/>
    </source>
</evidence>
<feature type="compositionally biased region" description="Low complexity" evidence="12">
    <location>
        <begin position="645"/>
        <end position="658"/>
    </location>
</feature>
<dbReference type="GO" id="GO:0017148">
    <property type="term" value="P:negative regulation of translation"/>
    <property type="evidence" value="ECO:0007669"/>
    <property type="project" value="UniProtKB-KW"/>
</dbReference>
<sequence>MYNPAESTLSIQQEHQRASSRPVSSSKPFALKNPRVSKLSSSLLDHHQNGGTTNTLLTPSTTIQGTEEKFSPEEHSCNEFIAKWSSSFNENDEYSEKLINVLGGSSYASTSSSSTACSFVSSTTASRKSSGHVFSNTNSGGGFKNLLDEPSTSPEGGISEDVDPESSDHGSDKPFRPNPISTRPRSFTTSSNGISITSPHGGTAPHYAARRLSKSLKIKSKLSSRLSAAKLHISARSAEGNLVASSTQKHTPPSSSPLSSLSKPLVTGSSSNSSLSSDESSSDSTQSASQLEPADKTPSTGATTAMSNFRESPFSAEKQERLLIFLLARSFQDPQEMNLVCDQLVENGYLSEQALDPTFRKNIIQSFLLNTLLEGNGTGGLIPSPHNPISTTSTTNVNTSSKMRRSRSASSFFDLEQSPPLSNSNSNMSAYLTNDLDIPALLTKTQQQQYLTSLPPFLASLPYTTSRFRSDFCEPILLGKGGFGSVYKVSHRIDGREYAIKRVKFCFKNPEQLRVAYEKVIREVRTLSSMDEHSGIVRYHNAWFEPFLHDGLDTLASEEGDTNDGSTSFTPASGEIDLNTPEHSSGVSDTAKTPSKRTVVMPLEQPKPQASIVDPNHGRLYFNSPPQDGIFEMDDMDYDYDDDYGANSNSGAGAGYSESGEDSEQEHRRGGNGNANGFSAKLRENGDFVTTYHDVLQTIGAPHSGVKFDVCDDDDSTSSSPNSHVVGVPESPSFHDPVFMSRFEQHRNINPGKSRARRSLQLQPHHQMNQNNGDIEDGRRNSLVCRENSPPTHHGTAPTAAAAGPNIDQPHVRNVLQTAFSNGKFHMILCIQMQLCTTVTLEDWLWSPERQNNRMVDMDKVVSFMHQILDAVCHMHETGIIHRDIKPSNIFVTKDETLKIGDFGLAKTSLETASTTEPAESTHMGHRKAGGGGNRAGGAHHPSRAMGHHHNAVGKPQLFRQNTKYAGTQTYAAPEQIMGTAYDEKVDIFSLGIMFFEMFHPFSTRTERVHVISDLRRGVIPASIEEKHPEEMVMIRRCLAAKPADRPSANDLISFLNRRFGGKVGVMGHSVPSSVKNLLEAKDERIRELEEKIRLLESQS</sequence>
<feature type="compositionally biased region" description="Basic and acidic residues" evidence="12">
    <location>
        <begin position="166"/>
        <end position="175"/>
    </location>
</feature>
<keyword evidence="7" id="KW-0652">Protein synthesis inhibitor</keyword>
<dbReference type="PROSITE" id="PS50011">
    <property type="entry name" value="PROTEIN_KINASE_DOM"/>
    <property type="match status" value="1"/>
</dbReference>
<keyword evidence="5" id="KW-0418">Kinase</keyword>
<feature type="compositionally biased region" description="Low complexity" evidence="12">
    <location>
        <begin position="49"/>
        <end position="62"/>
    </location>
</feature>
<gene>
    <name evidence="14" type="ORF">PCOS0759_LOCUS9444</name>
</gene>
<dbReference type="Gene3D" id="1.10.510.10">
    <property type="entry name" value="Transferase(Phosphotransferase) domain 1"/>
    <property type="match status" value="1"/>
</dbReference>
<comment type="catalytic activity">
    <reaction evidence="9">
        <text>L-threonyl-[protein] + ATP = O-phospho-L-threonyl-[protein] + ADP + H(+)</text>
        <dbReference type="Rhea" id="RHEA:46608"/>
        <dbReference type="Rhea" id="RHEA-COMP:11060"/>
        <dbReference type="Rhea" id="RHEA-COMP:11605"/>
        <dbReference type="ChEBI" id="CHEBI:15378"/>
        <dbReference type="ChEBI" id="CHEBI:30013"/>
        <dbReference type="ChEBI" id="CHEBI:30616"/>
        <dbReference type="ChEBI" id="CHEBI:61977"/>
        <dbReference type="ChEBI" id="CHEBI:456216"/>
        <dbReference type="EC" id="2.7.11.1"/>
    </reaction>
    <physiologicalReaction direction="left-to-right" evidence="9">
        <dbReference type="Rhea" id="RHEA:46609"/>
    </physiologicalReaction>
</comment>